<evidence type="ECO:0000256" key="5">
    <source>
        <dbReference type="ARBA" id="ARBA00022475"/>
    </source>
</evidence>
<dbReference type="Proteomes" id="UP001597561">
    <property type="component" value="Unassembled WGS sequence"/>
</dbReference>
<evidence type="ECO:0000256" key="4">
    <source>
        <dbReference type="ARBA" id="ARBA00022448"/>
    </source>
</evidence>
<feature type="transmembrane region" description="Helical" evidence="10">
    <location>
        <begin position="194"/>
        <end position="215"/>
    </location>
</feature>
<keyword evidence="9" id="KW-0046">Antibiotic resistance</keyword>
<reference evidence="12" key="1">
    <citation type="journal article" date="2019" name="Int. J. Syst. Evol. Microbiol.">
        <title>The Global Catalogue of Microorganisms (GCM) 10K type strain sequencing project: providing services to taxonomists for standard genome sequencing and annotation.</title>
        <authorList>
            <consortium name="The Broad Institute Genomics Platform"/>
            <consortium name="The Broad Institute Genome Sequencing Center for Infectious Disease"/>
            <person name="Wu L."/>
            <person name="Ma J."/>
        </authorList>
    </citation>
    <scope>NUCLEOTIDE SEQUENCE [LARGE SCALE GENOMIC DNA]</scope>
    <source>
        <strain evidence="12">KCTC 13528</strain>
    </source>
</reference>
<dbReference type="InterPro" id="IPR051327">
    <property type="entry name" value="MATE_MepA_subfamily"/>
</dbReference>
<dbReference type="PANTHER" id="PTHR43823:SF3">
    <property type="entry name" value="MULTIDRUG EXPORT PROTEIN MEPA"/>
    <property type="match status" value="1"/>
</dbReference>
<feature type="transmembrane region" description="Helical" evidence="10">
    <location>
        <begin position="166"/>
        <end position="188"/>
    </location>
</feature>
<feature type="transmembrane region" description="Helical" evidence="10">
    <location>
        <begin position="390"/>
        <end position="412"/>
    </location>
</feature>
<comment type="caution">
    <text evidence="11">The sequence shown here is derived from an EMBL/GenBank/DDBJ whole genome shotgun (WGS) entry which is preliminary data.</text>
</comment>
<keyword evidence="8 10" id="KW-0472">Membrane</keyword>
<feature type="transmembrane region" description="Helical" evidence="10">
    <location>
        <begin position="285"/>
        <end position="307"/>
    </location>
</feature>
<dbReference type="InterPro" id="IPR048279">
    <property type="entry name" value="MdtK-like"/>
</dbReference>
<feature type="transmembrane region" description="Helical" evidence="10">
    <location>
        <begin position="49"/>
        <end position="73"/>
    </location>
</feature>
<feature type="transmembrane region" description="Helical" evidence="10">
    <location>
        <begin position="362"/>
        <end position="383"/>
    </location>
</feature>
<comment type="similarity">
    <text evidence="2">Belongs to the multi antimicrobial extrusion (MATE) (TC 2.A.66.1) family. MepA subfamily.</text>
</comment>
<dbReference type="InterPro" id="IPR002528">
    <property type="entry name" value="MATE_fam"/>
</dbReference>
<protein>
    <recommendedName>
        <fullName evidence="3">Multidrug export protein MepA</fullName>
    </recommendedName>
</protein>
<keyword evidence="12" id="KW-1185">Reference proteome</keyword>
<evidence type="ECO:0000256" key="3">
    <source>
        <dbReference type="ARBA" id="ARBA00022106"/>
    </source>
</evidence>
<evidence type="ECO:0000256" key="10">
    <source>
        <dbReference type="SAM" id="Phobius"/>
    </source>
</evidence>
<evidence type="ECO:0000313" key="11">
    <source>
        <dbReference type="EMBL" id="MFD2911930.1"/>
    </source>
</evidence>
<evidence type="ECO:0000256" key="9">
    <source>
        <dbReference type="ARBA" id="ARBA00023251"/>
    </source>
</evidence>
<evidence type="ECO:0000256" key="7">
    <source>
        <dbReference type="ARBA" id="ARBA00022989"/>
    </source>
</evidence>
<feature type="transmembrane region" description="Helical" evidence="10">
    <location>
        <begin position="94"/>
        <end position="117"/>
    </location>
</feature>
<dbReference type="CDD" id="cd13143">
    <property type="entry name" value="MATE_MepA_like"/>
    <property type="match status" value="1"/>
</dbReference>
<gene>
    <name evidence="11" type="ORF">ACFS5P_08585</name>
</gene>
<sequence>MKQQSERLGTEKIPSLMIRFSVPAFIGMFVMAFYNIADTFFIARGIGTVGVAALSIAFPLQMIITAFAAAIGIGGASIISRRLGENRMDEANKIFGNVIWLVGFLSVIMVIAALVFLEPILIAFGATADILPYAAEYLSIILYGAIFQAFAMSMNNVVRSEGNAKMAMLTMVISAGLNIVLDPIFIFALDMGMAGAAIATVISQAVGAIWLYLYFRAGKSSLELRWIGLLPDWRVVREITQIGSATFVRQTAGSLMFIAVNWMLVIYGGESAVAIFGIINRIMMFAIMPMFGIVQGMQPIIGYNYGAKLHYRVSETLKLGIGISTVMAIFVWAVTMLFPGAMMSVFSTDPEVISGGEEAMRFIFLIVPIIGFQMVTGGLYQALGKAKISFVLSMARQLIFLIPLVLLLPTFLGLTGVWLAFPIADGLAFLLSLFFVWKDRVSLFQKTPPAKLRESGAHA</sequence>
<feature type="transmembrane region" description="Helical" evidence="10">
    <location>
        <begin position="137"/>
        <end position="154"/>
    </location>
</feature>
<comment type="subcellular location">
    <subcellularLocation>
        <location evidence="1">Cell membrane</location>
        <topology evidence="1">Multi-pass membrane protein</topology>
    </subcellularLocation>
</comment>
<evidence type="ECO:0000256" key="8">
    <source>
        <dbReference type="ARBA" id="ARBA00023136"/>
    </source>
</evidence>
<dbReference type="Pfam" id="PF01554">
    <property type="entry name" value="MatE"/>
    <property type="match status" value="2"/>
</dbReference>
<feature type="transmembrane region" description="Helical" evidence="10">
    <location>
        <begin position="319"/>
        <end position="342"/>
    </location>
</feature>
<keyword evidence="7 10" id="KW-1133">Transmembrane helix</keyword>
<evidence type="ECO:0000313" key="12">
    <source>
        <dbReference type="Proteomes" id="UP001597561"/>
    </source>
</evidence>
<keyword evidence="5" id="KW-1003">Cell membrane</keyword>
<keyword evidence="4" id="KW-0813">Transport</keyword>
<evidence type="ECO:0000256" key="1">
    <source>
        <dbReference type="ARBA" id="ARBA00004651"/>
    </source>
</evidence>
<accession>A0ABW5ZHX3</accession>
<dbReference type="NCBIfam" id="TIGR00797">
    <property type="entry name" value="matE"/>
    <property type="match status" value="1"/>
</dbReference>
<dbReference type="PIRSF" id="PIRSF006603">
    <property type="entry name" value="DinF"/>
    <property type="match status" value="1"/>
</dbReference>
<proteinExistence type="inferred from homology"/>
<organism evidence="11 12">
    <name type="scientific">Jeotgalibacillus terrae</name>
    <dbReference type="NCBI Taxonomy" id="587735"/>
    <lineage>
        <taxon>Bacteria</taxon>
        <taxon>Bacillati</taxon>
        <taxon>Bacillota</taxon>
        <taxon>Bacilli</taxon>
        <taxon>Bacillales</taxon>
        <taxon>Caryophanaceae</taxon>
        <taxon>Jeotgalibacillus</taxon>
    </lineage>
</organism>
<dbReference type="EMBL" id="JBHUPG010000015">
    <property type="protein sequence ID" value="MFD2911930.1"/>
    <property type="molecule type" value="Genomic_DNA"/>
</dbReference>
<evidence type="ECO:0000256" key="6">
    <source>
        <dbReference type="ARBA" id="ARBA00022692"/>
    </source>
</evidence>
<dbReference type="InterPro" id="IPR045070">
    <property type="entry name" value="MATE_MepA-like"/>
</dbReference>
<feature type="transmembrane region" description="Helical" evidence="10">
    <location>
        <begin position="255"/>
        <end position="279"/>
    </location>
</feature>
<dbReference type="RefSeq" id="WP_204730319.1">
    <property type="nucleotide sequence ID" value="NZ_JAFBDK010000016.1"/>
</dbReference>
<keyword evidence="6 10" id="KW-0812">Transmembrane</keyword>
<name>A0ABW5ZHX3_9BACL</name>
<feature type="transmembrane region" description="Helical" evidence="10">
    <location>
        <begin position="20"/>
        <end position="37"/>
    </location>
</feature>
<evidence type="ECO:0000256" key="2">
    <source>
        <dbReference type="ARBA" id="ARBA00008417"/>
    </source>
</evidence>
<dbReference type="PANTHER" id="PTHR43823">
    <property type="entry name" value="SPORULATION PROTEIN YKVU"/>
    <property type="match status" value="1"/>
</dbReference>
<feature type="transmembrane region" description="Helical" evidence="10">
    <location>
        <begin position="418"/>
        <end position="437"/>
    </location>
</feature>